<feature type="transmembrane region" description="Helical" evidence="6">
    <location>
        <begin position="265"/>
        <end position="286"/>
    </location>
</feature>
<protein>
    <submittedName>
        <fullName evidence="8">MFS transporter</fullName>
    </submittedName>
</protein>
<comment type="subcellular location">
    <subcellularLocation>
        <location evidence="1">Cell membrane</location>
        <topology evidence="1">Multi-pass membrane protein</topology>
    </subcellularLocation>
</comment>
<keyword evidence="5 6" id="KW-0472">Membrane</keyword>
<name>A0A496PJ25_9MICC</name>
<feature type="domain" description="Major facilitator superfamily (MFS) profile" evidence="7">
    <location>
        <begin position="1"/>
        <end position="384"/>
    </location>
</feature>
<dbReference type="GO" id="GO:0005886">
    <property type="term" value="C:plasma membrane"/>
    <property type="evidence" value="ECO:0007669"/>
    <property type="project" value="UniProtKB-SubCell"/>
</dbReference>
<keyword evidence="2" id="KW-1003">Cell membrane</keyword>
<dbReference type="Gene3D" id="1.20.1250.20">
    <property type="entry name" value="MFS general substrate transporter like domains"/>
    <property type="match status" value="2"/>
</dbReference>
<dbReference type="CDD" id="cd17324">
    <property type="entry name" value="MFS_NepI_like"/>
    <property type="match status" value="1"/>
</dbReference>
<feature type="transmembrane region" description="Helical" evidence="6">
    <location>
        <begin position="161"/>
        <end position="183"/>
    </location>
</feature>
<reference evidence="8 9" key="1">
    <citation type="submission" date="2018-07" db="EMBL/GenBank/DDBJ databases">
        <title>Arthrobacter sp. nov., isolated from raw cow's milk with high bacterial count.</title>
        <authorList>
            <person name="Hahne J."/>
            <person name="Isele D."/>
            <person name="Lipski A."/>
        </authorList>
    </citation>
    <scope>NUCLEOTIDE SEQUENCE [LARGE SCALE GENOMIC DNA]</scope>
    <source>
        <strain evidence="8 9">JZ R-183</strain>
    </source>
</reference>
<feature type="transmembrane region" description="Helical" evidence="6">
    <location>
        <begin position="96"/>
        <end position="119"/>
    </location>
</feature>
<evidence type="ECO:0000256" key="4">
    <source>
        <dbReference type="ARBA" id="ARBA00022989"/>
    </source>
</evidence>
<gene>
    <name evidence="8" type="ORF">DWQ67_08560</name>
</gene>
<evidence type="ECO:0000256" key="5">
    <source>
        <dbReference type="ARBA" id="ARBA00023136"/>
    </source>
</evidence>
<evidence type="ECO:0000256" key="2">
    <source>
        <dbReference type="ARBA" id="ARBA00022475"/>
    </source>
</evidence>
<evidence type="ECO:0000256" key="6">
    <source>
        <dbReference type="SAM" id="Phobius"/>
    </source>
</evidence>
<feature type="transmembrane region" description="Helical" evidence="6">
    <location>
        <begin position="72"/>
        <end position="90"/>
    </location>
</feature>
<feature type="transmembrane region" description="Helical" evidence="6">
    <location>
        <begin position="45"/>
        <end position="65"/>
    </location>
</feature>
<evidence type="ECO:0000256" key="1">
    <source>
        <dbReference type="ARBA" id="ARBA00004651"/>
    </source>
</evidence>
<dbReference type="PANTHER" id="PTHR43124">
    <property type="entry name" value="PURINE EFFLUX PUMP PBUE"/>
    <property type="match status" value="1"/>
</dbReference>
<evidence type="ECO:0000313" key="9">
    <source>
        <dbReference type="Proteomes" id="UP000273119"/>
    </source>
</evidence>
<dbReference type="InterPro" id="IPR020846">
    <property type="entry name" value="MFS_dom"/>
</dbReference>
<dbReference type="SUPFAM" id="SSF103473">
    <property type="entry name" value="MFS general substrate transporter"/>
    <property type="match status" value="1"/>
</dbReference>
<evidence type="ECO:0000313" key="8">
    <source>
        <dbReference type="EMBL" id="RKW70512.1"/>
    </source>
</evidence>
<organism evidence="8 9">
    <name type="scientific">Galactobacter caseinivorans</name>
    <dbReference type="NCBI Taxonomy" id="2676123"/>
    <lineage>
        <taxon>Bacteria</taxon>
        <taxon>Bacillati</taxon>
        <taxon>Actinomycetota</taxon>
        <taxon>Actinomycetes</taxon>
        <taxon>Micrococcales</taxon>
        <taxon>Micrococcaceae</taxon>
        <taxon>Galactobacter</taxon>
    </lineage>
</organism>
<dbReference type="GO" id="GO:0022857">
    <property type="term" value="F:transmembrane transporter activity"/>
    <property type="evidence" value="ECO:0007669"/>
    <property type="project" value="InterPro"/>
</dbReference>
<dbReference type="Proteomes" id="UP000273119">
    <property type="component" value="Unassembled WGS sequence"/>
</dbReference>
<feature type="transmembrane region" description="Helical" evidence="6">
    <location>
        <begin position="358"/>
        <end position="379"/>
    </location>
</feature>
<dbReference type="PANTHER" id="PTHR43124:SF3">
    <property type="entry name" value="CHLORAMPHENICOL EFFLUX PUMP RV0191"/>
    <property type="match status" value="1"/>
</dbReference>
<feature type="transmembrane region" description="Helical" evidence="6">
    <location>
        <begin position="204"/>
        <end position="225"/>
    </location>
</feature>
<evidence type="ECO:0000259" key="7">
    <source>
        <dbReference type="PROSITE" id="PS50850"/>
    </source>
</evidence>
<dbReference type="EMBL" id="QQXL01000004">
    <property type="protein sequence ID" value="RKW70512.1"/>
    <property type="molecule type" value="Genomic_DNA"/>
</dbReference>
<keyword evidence="9" id="KW-1185">Reference proteome</keyword>
<feature type="transmembrane region" description="Helical" evidence="6">
    <location>
        <begin position="292"/>
        <end position="317"/>
    </location>
</feature>
<dbReference type="InterPro" id="IPR011701">
    <property type="entry name" value="MFS"/>
</dbReference>
<sequence>MKHGFLASTMLALGVFSIITTEIGIVGVLPELADRADVSISQAGLLVSVFALVVAVSGPFGVLAASRFNRKTVLLLAMAVFALANIVYAFSESFPVLVAFRIIPALLHPIFFAVALTAATSMAQPGKEAGAAARVFTGVTVGFAFGVPAMAFLASSASVPTAFSIAALVNVLAFIGIALWVPAMPSEQHLSYGKQLQILRRPRLWLQLIIVTLVFAVMFSSYSYFSDFLGGVSGVPSLTIGALLMLFGLVMIAGNLAFARLIKHGLLATLLWFLGGYVALYLVMYAVAPSAWAISILVIPWSLLHSGGLLLGQSLIARESTEAPTFGNSLFVSSSNIGITLGSALGALQIAAAGTRSLVFVGVGAALLALLAVGVSHLIRGREKAPQLAQHE</sequence>
<dbReference type="AlphaFoldDB" id="A0A496PJ25"/>
<keyword evidence="4 6" id="KW-1133">Transmembrane helix</keyword>
<dbReference type="RefSeq" id="WP_121485162.1">
    <property type="nucleotide sequence ID" value="NZ_QQXL01000004.1"/>
</dbReference>
<evidence type="ECO:0000256" key="3">
    <source>
        <dbReference type="ARBA" id="ARBA00022692"/>
    </source>
</evidence>
<dbReference type="PROSITE" id="PS50850">
    <property type="entry name" value="MFS"/>
    <property type="match status" value="1"/>
</dbReference>
<feature type="transmembrane region" description="Helical" evidence="6">
    <location>
        <begin position="329"/>
        <end position="352"/>
    </location>
</feature>
<dbReference type="InterPro" id="IPR036259">
    <property type="entry name" value="MFS_trans_sf"/>
</dbReference>
<dbReference type="Pfam" id="PF07690">
    <property type="entry name" value="MFS_1"/>
    <property type="match status" value="1"/>
</dbReference>
<accession>A0A496PJ25</accession>
<feature type="transmembrane region" description="Helical" evidence="6">
    <location>
        <begin position="237"/>
        <end position="258"/>
    </location>
</feature>
<dbReference type="InterPro" id="IPR050189">
    <property type="entry name" value="MFS_Efflux_Transporters"/>
</dbReference>
<keyword evidence="3 6" id="KW-0812">Transmembrane</keyword>
<feature type="transmembrane region" description="Helical" evidence="6">
    <location>
        <begin position="131"/>
        <end position="155"/>
    </location>
</feature>
<comment type="caution">
    <text evidence="8">The sequence shown here is derived from an EMBL/GenBank/DDBJ whole genome shotgun (WGS) entry which is preliminary data.</text>
</comment>
<proteinExistence type="predicted"/>